<name>A0A5J4WIX5_9EUKA</name>
<protein>
    <submittedName>
        <fullName evidence="2">Uncharacterized protein</fullName>
    </submittedName>
</protein>
<evidence type="ECO:0000313" key="2">
    <source>
        <dbReference type="EMBL" id="KAA6394937.1"/>
    </source>
</evidence>
<feature type="region of interest" description="Disordered" evidence="1">
    <location>
        <begin position="437"/>
        <end position="479"/>
    </location>
</feature>
<dbReference type="AlphaFoldDB" id="A0A5J4WIX5"/>
<evidence type="ECO:0000313" key="3">
    <source>
        <dbReference type="Proteomes" id="UP000324800"/>
    </source>
</evidence>
<sequence length="479" mass="55411">MIRDHVARMGQESAAKILQNMARDYIELEVNPNNQMVEIRDLQTTYNKSKTQMDQGSIRQIKDLNQDSQANQYGVHPKWEMDLMESMVLSKANQSSLQKNKWENQSKQEVLVAQIQPGIRFRLADNQPVAFVLTRVCSWRPPGPFPRRMEENQSRRIDRKWHQSILDTPGMSPNLRRKQIYPSTNEIQREYDSIGGIDTEGIERRDNQGNAEEGSKMNQPLRSRERIPSYSGRQEVPTISWVSSQRSFLPIQSNVLWRKTRTAGLLQDSTSCHPTNQREDQDKMHCFLRRSDIPLIEQRRSGMLKDRNNSNTLAVLLEDIRKEICARLHLNPAVLELGDRLKQRFDTHDRTEKNKDDKSNKKMEQHCLKDDECEGKRTGKLHRSIKLLEALDTKRWPSYEEAEQGQTVCRFELGLEQQSLLEQRYPLRDILVEEADRAEYSNQSNDRRTTSSSPDGRIVEQLGCSAEVTQSGVGGHVSG</sequence>
<dbReference type="Proteomes" id="UP000324800">
    <property type="component" value="Unassembled WGS sequence"/>
</dbReference>
<comment type="caution">
    <text evidence="2">The sequence shown here is derived from an EMBL/GenBank/DDBJ whole genome shotgun (WGS) entry which is preliminary data.</text>
</comment>
<evidence type="ECO:0000256" key="1">
    <source>
        <dbReference type="SAM" id="MobiDB-lite"/>
    </source>
</evidence>
<feature type="region of interest" description="Disordered" evidence="1">
    <location>
        <begin position="182"/>
        <end position="231"/>
    </location>
</feature>
<gene>
    <name evidence="2" type="ORF">EZS28_009532</name>
</gene>
<feature type="compositionally biased region" description="Basic and acidic residues" evidence="1">
    <location>
        <begin position="437"/>
        <end position="449"/>
    </location>
</feature>
<dbReference type="EMBL" id="SNRW01001808">
    <property type="protein sequence ID" value="KAA6394937.1"/>
    <property type="molecule type" value="Genomic_DNA"/>
</dbReference>
<reference evidence="2 3" key="1">
    <citation type="submission" date="2019-03" db="EMBL/GenBank/DDBJ databases">
        <title>Single cell metagenomics reveals metabolic interactions within the superorganism composed of flagellate Streblomastix strix and complex community of Bacteroidetes bacteria on its surface.</title>
        <authorList>
            <person name="Treitli S.C."/>
            <person name="Kolisko M."/>
            <person name="Husnik F."/>
            <person name="Keeling P."/>
            <person name="Hampl V."/>
        </authorList>
    </citation>
    <scope>NUCLEOTIDE SEQUENCE [LARGE SCALE GENOMIC DNA]</scope>
    <source>
        <strain evidence="2">ST1C</strain>
    </source>
</reference>
<proteinExistence type="predicted"/>
<accession>A0A5J4WIX5</accession>
<organism evidence="2 3">
    <name type="scientific">Streblomastix strix</name>
    <dbReference type="NCBI Taxonomy" id="222440"/>
    <lineage>
        <taxon>Eukaryota</taxon>
        <taxon>Metamonada</taxon>
        <taxon>Preaxostyla</taxon>
        <taxon>Oxymonadida</taxon>
        <taxon>Streblomastigidae</taxon>
        <taxon>Streblomastix</taxon>
    </lineage>
</organism>